<name>A0A1H3YVY9_9FLAO</name>
<dbReference type="RefSeq" id="WP_093241066.1">
    <property type="nucleotide sequence ID" value="NZ_FNQF01000003.1"/>
</dbReference>
<evidence type="ECO:0000313" key="3">
    <source>
        <dbReference type="Proteomes" id="UP000198820"/>
    </source>
</evidence>
<dbReference type="PANTHER" id="PTHR43640:SF1">
    <property type="entry name" value="THIOREDOXIN-DEPENDENT PEROXIREDOXIN"/>
    <property type="match status" value="1"/>
</dbReference>
<protein>
    <submittedName>
        <fullName evidence="2">Peroxiredoxin</fullName>
    </submittedName>
</protein>
<dbReference type="Proteomes" id="UP000198820">
    <property type="component" value="Unassembled WGS sequence"/>
</dbReference>
<accession>A0A1H3YVY9</accession>
<dbReference type="InterPro" id="IPR000866">
    <property type="entry name" value="AhpC/TSA"/>
</dbReference>
<reference evidence="2 3" key="1">
    <citation type="submission" date="2016-10" db="EMBL/GenBank/DDBJ databases">
        <authorList>
            <person name="de Groot N.N."/>
        </authorList>
    </citation>
    <scope>NUCLEOTIDE SEQUENCE [LARGE SCALE GENOMIC DNA]</scope>
    <source>
        <strain evidence="2 3">DSM 23581</strain>
    </source>
</reference>
<evidence type="ECO:0000259" key="1">
    <source>
        <dbReference type="PROSITE" id="PS51352"/>
    </source>
</evidence>
<dbReference type="CDD" id="cd02969">
    <property type="entry name" value="PRX_like1"/>
    <property type="match status" value="1"/>
</dbReference>
<gene>
    <name evidence="2" type="ORF">SAMN05421540_103279</name>
</gene>
<dbReference type="Gene3D" id="3.40.30.10">
    <property type="entry name" value="Glutaredoxin"/>
    <property type="match status" value="1"/>
</dbReference>
<keyword evidence="3" id="KW-1185">Reference proteome</keyword>
<dbReference type="AlphaFoldDB" id="A0A1H3YVY9"/>
<dbReference type="STRING" id="908615.SAMN05421540_103279"/>
<dbReference type="PANTHER" id="PTHR43640">
    <property type="entry name" value="OS07G0260300 PROTEIN"/>
    <property type="match status" value="1"/>
</dbReference>
<dbReference type="GO" id="GO:0016209">
    <property type="term" value="F:antioxidant activity"/>
    <property type="evidence" value="ECO:0007669"/>
    <property type="project" value="InterPro"/>
</dbReference>
<dbReference type="EMBL" id="FNQF01000003">
    <property type="protein sequence ID" value="SEA15733.1"/>
    <property type="molecule type" value="Genomic_DNA"/>
</dbReference>
<organism evidence="2 3">
    <name type="scientific">Psychroflexus halocasei</name>
    <dbReference type="NCBI Taxonomy" id="908615"/>
    <lineage>
        <taxon>Bacteria</taxon>
        <taxon>Pseudomonadati</taxon>
        <taxon>Bacteroidota</taxon>
        <taxon>Flavobacteriia</taxon>
        <taxon>Flavobacteriales</taxon>
        <taxon>Flavobacteriaceae</taxon>
        <taxon>Psychroflexus</taxon>
    </lineage>
</organism>
<dbReference type="PROSITE" id="PS51352">
    <property type="entry name" value="THIOREDOXIN_2"/>
    <property type="match status" value="1"/>
</dbReference>
<dbReference type="InterPro" id="IPR036249">
    <property type="entry name" value="Thioredoxin-like_sf"/>
</dbReference>
<dbReference type="GO" id="GO:0016491">
    <property type="term" value="F:oxidoreductase activity"/>
    <property type="evidence" value="ECO:0007669"/>
    <property type="project" value="InterPro"/>
</dbReference>
<feature type="domain" description="Thioredoxin" evidence="1">
    <location>
        <begin position="11"/>
        <end position="167"/>
    </location>
</feature>
<dbReference type="InterPro" id="IPR013766">
    <property type="entry name" value="Thioredoxin_domain"/>
</dbReference>
<dbReference type="InterPro" id="IPR047262">
    <property type="entry name" value="PRX-like1"/>
</dbReference>
<sequence length="183" mass="20795">MKDIIQSKNDLQIGFKAPNFKLQDVVTGNFFNLNDLKGSKGIVIMFLNNHCPYAKHVNEEIVRVANDYRVIGFGFAAISSSDISMYPEDSQQQMIEVAREEDYSFPYLFDKDLSVAKAYHVKETPDFLVFDKAMEMTYHGQLDDSRPQNNIPLSGTSLRRALDAILSNRPPLRNQKPSNANDI</sequence>
<dbReference type="SUPFAM" id="SSF52833">
    <property type="entry name" value="Thioredoxin-like"/>
    <property type="match status" value="1"/>
</dbReference>
<dbReference type="Pfam" id="PF00578">
    <property type="entry name" value="AhpC-TSA"/>
    <property type="match status" value="1"/>
</dbReference>
<proteinExistence type="predicted"/>
<evidence type="ECO:0000313" key="2">
    <source>
        <dbReference type="EMBL" id="SEA15733.1"/>
    </source>
</evidence>